<comment type="caution">
    <text evidence="1">The sequence shown here is derived from an EMBL/GenBank/DDBJ whole genome shotgun (WGS) entry which is preliminary data.</text>
</comment>
<name>A0A9D4IDE8_DREPO</name>
<evidence type="ECO:0000313" key="2">
    <source>
        <dbReference type="Proteomes" id="UP000828390"/>
    </source>
</evidence>
<dbReference type="Proteomes" id="UP000828390">
    <property type="component" value="Unassembled WGS sequence"/>
</dbReference>
<organism evidence="1 2">
    <name type="scientific">Dreissena polymorpha</name>
    <name type="common">Zebra mussel</name>
    <name type="synonym">Mytilus polymorpha</name>
    <dbReference type="NCBI Taxonomy" id="45954"/>
    <lineage>
        <taxon>Eukaryota</taxon>
        <taxon>Metazoa</taxon>
        <taxon>Spiralia</taxon>
        <taxon>Lophotrochozoa</taxon>
        <taxon>Mollusca</taxon>
        <taxon>Bivalvia</taxon>
        <taxon>Autobranchia</taxon>
        <taxon>Heteroconchia</taxon>
        <taxon>Euheterodonta</taxon>
        <taxon>Imparidentia</taxon>
        <taxon>Neoheterodontei</taxon>
        <taxon>Myida</taxon>
        <taxon>Dreissenoidea</taxon>
        <taxon>Dreissenidae</taxon>
        <taxon>Dreissena</taxon>
    </lineage>
</organism>
<evidence type="ECO:0000313" key="1">
    <source>
        <dbReference type="EMBL" id="KAH3755828.1"/>
    </source>
</evidence>
<proteinExistence type="predicted"/>
<dbReference type="AlphaFoldDB" id="A0A9D4IDE8"/>
<evidence type="ECO:0008006" key="3">
    <source>
        <dbReference type="Google" id="ProtNLM"/>
    </source>
</evidence>
<reference evidence="1" key="2">
    <citation type="submission" date="2020-11" db="EMBL/GenBank/DDBJ databases">
        <authorList>
            <person name="McCartney M.A."/>
            <person name="Auch B."/>
            <person name="Kono T."/>
            <person name="Mallez S."/>
            <person name="Becker A."/>
            <person name="Gohl D.M."/>
            <person name="Silverstein K.A.T."/>
            <person name="Koren S."/>
            <person name="Bechman K.B."/>
            <person name="Herman A."/>
            <person name="Abrahante J.E."/>
            <person name="Garbe J."/>
        </authorList>
    </citation>
    <scope>NUCLEOTIDE SEQUENCE</scope>
    <source>
        <strain evidence="1">Duluth1</strain>
        <tissue evidence="1">Whole animal</tissue>
    </source>
</reference>
<protein>
    <recommendedName>
        <fullName evidence="3">Tesmin/TSO1-like CXC domain-containing protein</fullName>
    </recommendedName>
</protein>
<accession>A0A9D4IDE8</accession>
<dbReference type="EMBL" id="JAIWYP010000010">
    <property type="protein sequence ID" value="KAH3755828.1"/>
    <property type="molecule type" value="Genomic_DNA"/>
</dbReference>
<sequence length="190" mass="21562">MKYAKTFQNLHDIGEQLNLQKLQKGACEKFVALLYGNENLTLNEIRRIRAATSAHSKALPPTRDSFYLHCLRCLLRLWIWRHSLVAKHDLPSLTLFGYHFDSNINLVPTMMNQPIAAPELLNDLTCDCEICEDFTCRCFINKQPCTAACKCTANMHTQDMLCANLNTLTLVFDQDSDISDTGAGCVFKQQ</sequence>
<reference evidence="1" key="1">
    <citation type="journal article" date="2019" name="bioRxiv">
        <title>The Genome of the Zebra Mussel, Dreissena polymorpha: A Resource for Invasive Species Research.</title>
        <authorList>
            <person name="McCartney M.A."/>
            <person name="Auch B."/>
            <person name="Kono T."/>
            <person name="Mallez S."/>
            <person name="Zhang Y."/>
            <person name="Obille A."/>
            <person name="Becker A."/>
            <person name="Abrahante J.E."/>
            <person name="Garbe J."/>
            <person name="Badalamenti J.P."/>
            <person name="Herman A."/>
            <person name="Mangelson H."/>
            <person name="Liachko I."/>
            <person name="Sullivan S."/>
            <person name="Sone E.D."/>
            <person name="Koren S."/>
            <person name="Silverstein K.A.T."/>
            <person name="Beckman K.B."/>
            <person name="Gohl D.M."/>
        </authorList>
    </citation>
    <scope>NUCLEOTIDE SEQUENCE</scope>
    <source>
        <strain evidence="1">Duluth1</strain>
        <tissue evidence="1">Whole animal</tissue>
    </source>
</reference>
<keyword evidence="2" id="KW-1185">Reference proteome</keyword>
<gene>
    <name evidence="1" type="ORF">DPMN_190527</name>
</gene>